<dbReference type="RefSeq" id="XP_033652326.1">
    <property type="nucleotide sequence ID" value="XM_033801037.1"/>
</dbReference>
<proteinExistence type="predicted"/>
<protein>
    <submittedName>
        <fullName evidence="3">Uncharacterized protein</fullName>
    </submittedName>
</protein>
<keyword evidence="2" id="KW-1133">Transmembrane helix</keyword>
<dbReference type="Proteomes" id="UP000800097">
    <property type="component" value="Unassembled WGS sequence"/>
</dbReference>
<evidence type="ECO:0000313" key="3">
    <source>
        <dbReference type="EMBL" id="KAF2274787.1"/>
    </source>
</evidence>
<dbReference type="GeneID" id="54554212"/>
<keyword evidence="2" id="KW-0472">Membrane</keyword>
<dbReference type="AlphaFoldDB" id="A0A6A6JEQ8"/>
<evidence type="ECO:0000313" key="4">
    <source>
        <dbReference type="Proteomes" id="UP000800097"/>
    </source>
</evidence>
<sequence length="230" mass="25728">MSSTATLPEPSAHSTYTTPPVLASTTSIPAATKTREATNIGIILGVVVVVILAVIAISFWVFDIRRRYLRWRNNGKGGQLQVSQQEARLGRRRLWQGVMGRRENRRKRDEERTPGLWDRFRIERMEREGRMRLETSNDIRPAPETFSDPPRSLDMRERPRYIGDGTAGRDTEMLKGRARPLTDLEGPYIPPARDQRASVVSSSAGSSGVPSLSVAVVARSFLDARDGNGR</sequence>
<reference evidence="3" key="1">
    <citation type="journal article" date="2020" name="Stud. Mycol.">
        <title>101 Dothideomycetes genomes: a test case for predicting lifestyles and emergence of pathogens.</title>
        <authorList>
            <person name="Haridas S."/>
            <person name="Albert R."/>
            <person name="Binder M."/>
            <person name="Bloem J."/>
            <person name="Labutti K."/>
            <person name="Salamov A."/>
            <person name="Andreopoulos B."/>
            <person name="Baker S."/>
            <person name="Barry K."/>
            <person name="Bills G."/>
            <person name="Bluhm B."/>
            <person name="Cannon C."/>
            <person name="Castanera R."/>
            <person name="Culley D."/>
            <person name="Daum C."/>
            <person name="Ezra D."/>
            <person name="Gonzalez J."/>
            <person name="Henrissat B."/>
            <person name="Kuo A."/>
            <person name="Liang C."/>
            <person name="Lipzen A."/>
            <person name="Lutzoni F."/>
            <person name="Magnuson J."/>
            <person name="Mondo S."/>
            <person name="Nolan M."/>
            <person name="Ohm R."/>
            <person name="Pangilinan J."/>
            <person name="Park H.-J."/>
            <person name="Ramirez L."/>
            <person name="Alfaro M."/>
            <person name="Sun H."/>
            <person name="Tritt A."/>
            <person name="Yoshinaga Y."/>
            <person name="Zwiers L.-H."/>
            <person name="Turgeon B."/>
            <person name="Goodwin S."/>
            <person name="Spatafora J."/>
            <person name="Crous P."/>
            <person name="Grigoriev I."/>
        </authorList>
    </citation>
    <scope>NUCLEOTIDE SEQUENCE</scope>
    <source>
        <strain evidence="3">CBS 379.55</strain>
    </source>
</reference>
<name>A0A6A6JEQ8_WESOR</name>
<feature type="compositionally biased region" description="Basic and acidic residues" evidence="1">
    <location>
        <begin position="151"/>
        <end position="175"/>
    </location>
</feature>
<keyword evidence="2" id="KW-0812">Transmembrane</keyword>
<feature type="region of interest" description="Disordered" evidence="1">
    <location>
        <begin position="1"/>
        <end position="22"/>
    </location>
</feature>
<accession>A0A6A6JEQ8</accession>
<evidence type="ECO:0000256" key="1">
    <source>
        <dbReference type="SAM" id="MobiDB-lite"/>
    </source>
</evidence>
<evidence type="ECO:0000256" key="2">
    <source>
        <dbReference type="SAM" id="Phobius"/>
    </source>
</evidence>
<gene>
    <name evidence="3" type="ORF">EI97DRAFT_459759</name>
</gene>
<keyword evidence="4" id="KW-1185">Reference proteome</keyword>
<feature type="transmembrane region" description="Helical" evidence="2">
    <location>
        <begin position="40"/>
        <end position="62"/>
    </location>
</feature>
<organism evidence="3 4">
    <name type="scientific">Westerdykella ornata</name>
    <dbReference type="NCBI Taxonomy" id="318751"/>
    <lineage>
        <taxon>Eukaryota</taxon>
        <taxon>Fungi</taxon>
        <taxon>Dikarya</taxon>
        <taxon>Ascomycota</taxon>
        <taxon>Pezizomycotina</taxon>
        <taxon>Dothideomycetes</taxon>
        <taxon>Pleosporomycetidae</taxon>
        <taxon>Pleosporales</taxon>
        <taxon>Sporormiaceae</taxon>
        <taxon>Westerdykella</taxon>
    </lineage>
</organism>
<feature type="region of interest" description="Disordered" evidence="1">
    <location>
        <begin position="139"/>
        <end position="209"/>
    </location>
</feature>
<feature type="compositionally biased region" description="Low complexity" evidence="1">
    <location>
        <begin position="197"/>
        <end position="209"/>
    </location>
</feature>
<dbReference type="EMBL" id="ML986500">
    <property type="protein sequence ID" value="KAF2274787.1"/>
    <property type="molecule type" value="Genomic_DNA"/>
</dbReference>